<protein>
    <submittedName>
        <fullName evidence="1">Uncharacterized protein</fullName>
    </submittedName>
</protein>
<sequence>MASFHFLPTLSFLSILLGGPYFLETSYSLDFYATTFSSLSFLLYSLSALGTPLLSSSVVRRQSHKPFALCKLLLDDQFTAQVNEQVNSSITCLLSNLFLILSPSWTLGLKPTSQHLGIFCRHINCQNSPHLLLNTQVQSIRPTFSISISRNNSS</sequence>
<dbReference type="AlphaFoldDB" id="A0A7J7UX25"/>
<reference evidence="1 2" key="1">
    <citation type="journal article" date="2020" name="Nature">
        <title>Six reference-quality genomes reveal evolution of bat adaptations.</title>
        <authorList>
            <person name="Jebb D."/>
            <person name="Huang Z."/>
            <person name="Pippel M."/>
            <person name="Hughes G.M."/>
            <person name="Lavrichenko K."/>
            <person name="Devanna P."/>
            <person name="Winkler S."/>
            <person name="Jermiin L.S."/>
            <person name="Skirmuntt E.C."/>
            <person name="Katzourakis A."/>
            <person name="Burkitt-Gray L."/>
            <person name="Ray D.A."/>
            <person name="Sullivan K.A.M."/>
            <person name="Roscito J.G."/>
            <person name="Kirilenko B.M."/>
            <person name="Davalos L.M."/>
            <person name="Corthals A.P."/>
            <person name="Power M.L."/>
            <person name="Jones G."/>
            <person name="Ransome R.D."/>
            <person name="Dechmann D.K.N."/>
            <person name="Locatelli A.G."/>
            <person name="Puechmaille S.J."/>
            <person name="Fedrigo O."/>
            <person name="Jarvis E.D."/>
            <person name="Hiller M."/>
            <person name="Vernes S.C."/>
            <person name="Myers E.W."/>
            <person name="Teeling E.C."/>
        </authorList>
    </citation>
    <scope>NUCLEOTIDE SEQUENCE [LARGE SCALE GENOMIC DNA]</scope>
    <source>
        <strain evidence="1">MRhiFer1</strain>
        <tissue evidence="1">Lung</tissue>
    </source>
</reference>
<dbReference type="EMBL" id="JACAGC010000015">
    <property type="protein sequence ID" value="KAF6317429.1"/>
    <property type="molecule type" value="Genomic_DNA"/>
</dbReference>
<proteinExistence type="predicted"/>
<name>A0A7J7UX25_RHIFE</name>
<organism evidence="1 2">
    <name type="scientific">Rhinolophus ferrumequinum</name>
    <name type="common">Greater horseshoe bat</name>
    <dbReference type="NCBI Taxonomy" id="59479"/>
    <lineage>
        <taxon>Eukaryota</taxon>
        <taxon>Metazoa</taxon>
        <taxon>Chordata</taxon>
        <taxon>Craniata</taxon>
        <taxon>Vertebrata</taxon>
        <taxon>Euteleostomi</taxon>
        <taxon>Mammalia</taxon>
        <taxon>Eutheria</taxon>
        <taxon>Laurasiatheria</taxon>
        <taxon>Chiroptera</taxon>
        <taxon>Yinpterochiroptera</taxon>
        <taxon>Rhinolophoidea</taxon>
        <taxon>Rhinolophidae</taxon>
        <taxon>Rhinolophinae</taxon>
        <taxon>Rhinolophus</taxon>
    </lineage>
</organism>
<evidence type="ECO:0000313" key="2">
    <source>
        <dbReference type="Proteomes" id="UP000585614"/>
    </source>
</evidence>
<evidence type="ECO:0000313" key="1">
    <source>
        <dbReference type="EMBL" id="KAF6317429.1"/>
    </source>
</evidence>
<gene>
    <name evidence="1" type="ORF">mRhiFer1_008491</name>
</gene>
<dbReference type="Proteomes" id="UP000585614">
    <property type="component" value="Unassembled WGS sequence"/>
</dbReference>
<accession>A0A7J7UX25</accession>
<comment type="caution">
    <text evidence="1">The sequence shown here is derived from an EMBL/GenBank/DDBJ whole genome shotgun (WGS) entry which is preliminary data.</text>
</comment>